<dbReference type="EMBL" id="UYYB01102446">
    <property type="protein sequence ID" value="VDM78604.1"/>
    <property type="molecule type" value="Genomic_DNA"/>
</dbReference>
<dbReference type="Pfam" id="PF01683">
    <property type="entry name" value="EB"/>
    <property type="match status" value="2"/>
</dbReference>
<reference evidence="2 3" key="1">
    <citation type="submission" date="2018-11" db="EMBL/GenBank/DDBJ databases">
        <authorList>
            <consortium name="Pathogen Informatics"/>
        </authorList>
    </citation>
    <scope>NUCLEOTIDE SEQUENCE [LARGE SCALE GENOMIC DNA]</scope>
</reference>
<feature type="domain" description="EB" evidence="1">
    <location>
        <begin position="118"/>
        <end position="161"/>
    </location>
</feature>
<organism evidence="2 3">
    <name type="scientific">Strongylus vulgaris</name>
    <name type="common">Blood worm</name>
    <dbReference type="NCBI Taxonomy" id="40348"/>
    <lineage>
        <taxon>Eukaryota</taxon>
        <taxon>Metazoa</taxon>
        <taxon>Ecdysozoa</taxon>
        <taxon>Nematoda</taxon>
        <taxon>Chromadorea</taxon>
        <taxon>Rhabditida</taxon>
        <taxon>Rhabditina</taxon>
        <taxon>Rhabditomorpha</taxon>
        <taxon>Strongyloidea</taxon>
        <taxon>Strongylidae</taxon>
        <taxon>Strongylus</taxon>
    </lineage>
</organism>
<sequence length="162" mass="17091">MGDRPAQFQNVEQHLLSSPTQVSWYSASELMASALQVTIALEMSAAPLKHTVTVCAAGKCLNGQVFVGGQCLNLVPIGSICQKSEQCLGGSTCLNSRCECPKGSSNVDGECVQWGSECELGMVLVNGDCESLASPGMDCIVQEQCIDHSQCANNKCQCIQGL</sequence>
<feature type="domain" description="EB" evidence="1">
    <location>
        <begin position="60"/>
        <end position="111"/>
    </location>
</feature>
<protein>
    <recommendedName>
        <fullName evidence="1">EB domain-containing protein</fullName>
    </recommendedName>
</protein>
<dbReference type="PANTHER" id="PTHR37157">
    <property type="entry name" value="PRION-LIKE-(Q/N-RICH) DOMAIN-BEARING PROTEIN 25"/>
    <property type="match status" value="1"/>
</dbReference>
<evidence type="ECO:0000259" key="1">
    <source>
        <dbReference type="Pfam" id="PF01683"/>
    </source>
</evidence>
<dbReference type="Proteomes" id="UP000270094">
    <property type="component" value="Unassembled WGS sequence"/>
</dbReference>
<dbReference type="AlphaFoldDB" id="A0A3P7JJN3"/>
<dbReference type="OrthoDB" id="5850257at2759"/>
<dbReference type="InterPro" id="IPR006149">
    <property type="entry name" value="EB_dom"/>
</dbReference>
<name>A0A3P7JJN3_STRVU</name>
<keyword evidence="3" id="KW-1185">Reference proteome</keyword>
<dbReference type="PANTHER" id="PTHR37157:SF2">
    <property type="entry name" value="EB DOMAIN-CONTAINING PROTEIN-RELATED"/>
    <property type="match status" value="1"/>
</dbReference>
<accession>A0A3P7JJN3</accession>
<evidence type="ECO:0000313" key="2">
    <source>
        <dbReference type="EMBL" id="VDM78604.1"/>
    </source>
</evidence>
<evidence type="ECO:0000313" key="3">
    <source>
        <dbReference type="Proteomes" id="UP000270094"/>
    </source>
</evidence>
<gene>
    <name evidence="2" type="ORF">SVUK_LOCUS13602</name>
</gene>
<proteinExistence type="predicted"/>